<dbReference type="EMBL" id="AP018365">
    <property type="protein sequence ID" value="BBA99011.1"/>
    <property type="molecule type" value="Genomic_DNA"/>
</dbReference>
<gene>
    <name evidence="2" type="ORF">RVR_5460</name>
</gene>
<dbReference type="RefSeq" id="WP_202235058.1">
    <property type="nucleotide sequence ID" value="NZ_AP018365.1"/>
</dbReference>
<evidence type="ECO:0000256" key="1">
    <source>
        <dbReference type="SAM" id="MobiDB-lite"/>
    </source>
</evidence>
<evidence type="ECO:0000313" key="2">
    <source>
        <dbReference type="EMBL" id="BBA99011.1"/>
    </source>
</evidence>
<dbReference type="AlphaFoldDB" id="A0A7U3UUJ8"/>
<proteinExistence type="predicted"/>
<protein>
    <submittedName>
        <fullName evidence="2">Uncharacterized protein</fullName>
    </submittedName>
</protein>
<feature type="compositionally biased region" description="Basic and acidic residues" evidence="1">
    <location>
        <begin position="450"/>
        <end position="463"/>
    </location>
</feature>
<dbReference type="Proteomes" id="UP000595703">
    <property type="component" value="Chromosome"/>
</dbReference>
<reference evidence="2 3" key="3">
    <citation type="journal article" date="2011" name="Nat. Chem. Biol.">
        <title>Reveromycin A biosynthesis uses RevG and RevJ for stereospecific spiroacetal formation.</title>
        <authorList>
            <person name="Takahashi S."/>
            <person name="Toyoda A."/>
            <person name="Sekiyama Y."/>
            <person name="Takagi H."/>
            <person name="Nogawa T."/>
            <person name="Uramoto M."/>
            <person name="Suzuki R."/>
            <person name="Koshino H."/>
            <person name="Kumano T."/>
            <person name="Panthee S."/>
            <person name="Dairi T."/>
            <person name="Ishikawa J."/>
            <person name="Ikeda H."/>
            <person name="Sakaki Y."/>
            <person name="Osada H."/>
        </authorList>
    </citation>
    <scope>NUCLEOTIDE SEQUENCE [LARGE SCALE GENOMIC DNA]</scope>
    <source>
        <strain evidence="2 3">SN-593</strain>
    </source>
</reference>
<keyword evidence="3" id="KW-1185">Reference proteome</keyword>
<reference evidence="2 3" key="2">
    <citation type="journal article" date="2011" name="J. Antibiot.">
        <title>Furaquinocins I and J: novel polyketide isoprenoid hybrid compounds from Streptomyces reveromyceticus SN-593.</title>
        <authorList>
            <person name="Panthee S."/>
            <person name="Takahashi S."/>
            <person name="Takagi H."/>
            <person name="Nogawa T."/>
            <person name="Oowada E."/>
            <person name="Uramoto M."/>
            <person name="Osada H."/>
        </authorList>
    </citation>
    <scope>NUCLEOTIDE SEQUENCE [LARGE SCALE GENOMIC DNA]</scope>
    <source>
        <strain evidence="2 3">SN-593</strain>
    </source>
</reference>
<accession>A0A7U3UUJ8</accession>
<organism evidence="2 3">
    <name type="scientific">Actinacidiphila reveromycinica</name>
    <dbReference type="NCBI Taxonomy" id="659352"/>
    <lineage>
        <taxon>Bacteria</taxon>
        <taxon>Bacillati</taxon>
        <taxon>Actinomycetota</taxon>
        <taxon>Actinomycetes</taxon>
        <taxon>Kitasatosporales</taxon>
        <taxon>Streptomycetaceae</taxon>
        <taxon>Actinacidiphila</taxon>
    </lineage>
</organism>
<name>A0A7U3UUJ8_9ACTN</name>
<sequence>MSSPDLYDMWADAHVSYSSPVGPGVAGRSDPLAEQTEAWRIRLTQEAPNGGLLADNAMFEALRGGDTLHLLHVTSSFDRIAQNGTLRPSGGCLVGSLYCAPLTLTPDGLRMHNLAEYVLTTEVPASVARSSLPGRPTTPLVLEVTVPRRGHRGLTGIDYLRLGSIHLRNYRDLENLLGPKERCELREAVVSRVRNSTDFLSLATSIALNPDPTEHAAFPRLLSETIPRIPVLGYVYFEALSEYLMLYSRSHHTRQLAGLGEFNNWLYKRVLFEGFPGTAGHFDLARFRPSFALLEQLLGQIDPTIDSAHARAHLTTRISYLVATRFLGPAWSIDHWHRARWDFDHAAESFGPLLGHLIHRELRRFRRYPDFYHFFDEYKAVQAWNYWNHMDISLPFNGTMPKGEIGINPAYPDLGYRVWRAELGDDGLLHPVEEVALRLTPRLIDTRHTLMRDRRTSGDDSSRGDQQLADTVL</sequence>
<evidence type="ECO:0000313" key="3">
    <source>
        <dbReference type="Proteomes" id="UP000595703"/>
    </source>
</evidence>
<reference evidence="2 3" key="1">
    <citation type="journal article" date="2010" name="J. Bacteriol.">
        <title>Biochemical characterization of a novel indole prenyltransferase from Streptomyces sp. SN-593.</title>
        <authorList>
            <person name="Takahashi S."/>
            <person name="Takagi H."/>
            <person name="Toyoda A."/>
            <person name="Uramoto M."/>
            <person name="Nogawa T."/>
            <person name="Ueki M."/>
            <person name="Sakaki Y."/>
            <person name="Osada H."/>
        </authorList>
    </citation>
    <scope>NUCLEOTIDE SEQUENCE [LARGE SCALE GENOMIC DNA]</scope>
    <source>
        <strain evidence="2 3">SN-593</strain>
    </source>
</reference>
<feature type="region of interest" description="Disordered" evidence="1">
    <location>
        <begin position="450"/>
        <end position="473"/>
    </location>
</feature>
<reference evidence="2 3" key="4">
    <citation type="journal article" date="2020" name="Sci. Rep.">
        <title>beta-carboline chemical signals induce reveromycin production through a LuxR family regulator in Streptomyces sp. SN-593.</title>
        <authorList>
            <person name="Panthee S."/>
            <person name="Kito N."/>
            <person name="Hayashi T."/>
            <person name="Shimizu T."/>
            <person name="Ishikawa J."/>
            <person name="Hamamoto H."/>
            <person name="Osada H."/>
            <person name="Takahashi S."/>
        </authorList>
    </citation>
    <scope>NUCLEOTIDE SEQUENCE [LARGE SCALE GENOMIC DNA]</scope>
    <source>
        <strain evidence="2 3">SN-593</strain>
    </source>
</reference>
<dbReference type="KEGG" id="arev:RVR_5460"/>